<feature type="domain" description="Sacsin/Nov" evidence="1">
    <location>
        <begin position="96"/>
        <end position="301"/>
    </location>
</feature>
<evidence type="ECO:0000313" key="3">
    <source>
        <dbReference type="Proteomes" id="UP000314982"/>
    </source>
</evidence>
<evidence type="ECO:0000259" key="1">
    <source>
        <dbReference type="Pfam" id="PF25794"/>
    </source>
</evidence>
<keyword evidence="3" id="KW-1185">Reference proteome</keyword>
<organism evidence="2 3">
    <name type="scientific">Hucho hucho</name>
    <name type="common">huchen</name>
    <dbReference type="NCBI Taxonomy" id="62062"/>
    <lineage>
        <taxon>Eukaryota</taxon>
        <taxon>Metazoa</taxon>
        <taxon>Chordata</taxon>
        <taxon>Craniata</taxon>
        <taxon>Vertebrata</taxon>
        <taxon>Euteleostomi</taxon>
        <taxon>Actinopterygii</taxon>
        <taxon>Neopterygii</taxon>
        <taxon>Teleostei</taxon>
        <taxon>Protacanthopterygii</taxon>
        <taxon>Salmoniformes</taxon>
        <taxon>Salmonidae</taxon>
        <taxon>Salmoninae</taxon>
        <taxon>Hucho</taxon>
    </lineage>
</organism>
<evidence type="ECO:0000313" key="2">
    <source>
        <dbReference type="Ensembl" id="ENSHHUP00000053920.1"/>
    </source>
</evidence>
<dbReference type="InterPro" id="IPR036890">
    <property type="entry name" value="HATPase_C_sf"/>
</dbReference>
<dbReference type="Ensembl" id="ENSHHUT00000055797.1">
    <property type="protein sequence ID" value="ENSHHUP00000053920.1"/>
    <property type="gene ID" value="ENSHHUG00000032334.1"/>
</dbReference>
<sequence length="656" mass="74771">MSENGDLQRYQYYTFWPNEKNVSKTFKTLVDEFYFAITHHFSGKALELFSDGNNWCSMCNARFLHPTIQEDKAVGELAMKHSVENFSPFAEKFRQHEELTVRIKNIIAAYPSKKDILKELIQNADDAEATEIHFVLDKRNHSTERTFGERWHPLQGPALCVYNNQVFSEADLRGIQQLGEGGKHNIQGKTGKYGLGFNSVYHLTDCPSILTGDKWLCISDPNLKYVEGGSQESPGRKYTLKKELKNTFMDVYNTFLPNEFSLEKGTMFRLPIRTCAMAKTSKISNNVVNDRDIDELSSALQLLSIEKSISEKCLAERVYFQNHVQQSLLSDGPTTPHEAIYNVKILSSDKRQSQWIIAEQFGSFKGNTDMKGETGRVPQASLAACVSSHSKQDDFSGQVLCSLPLPGKTGLPVHVNGHFQVDSSRRALWKEDGKSLKTDWNESLKRNIIAPLYAGLLNYICNLMKGKSNSIHLNNSVLDSSYLSFFPTITEDIGLDWHEMIHEVYRSVNEKELCVMSSVIDVESKEDMSSILLKLGLMKINIKFFRHVDQLLYQHLLPELLKTSDGSAVLDQIHQLEHSEFRPLSNDELIKLLHFLHSGMCSSKNRQGYQRKLKSLPLFETIQGTRQQIDGQQNVFILKTEFKESFPDLYMADDNN</sequence>
<reference evidence="3" key="1">
    <citation type="submission" date="2018-06" db="EMBL/GenBank/DDBJ databases">
        <title>Genome assembly of Danube salmon.</title>
        <authorList>
            <person name="Macqueen D.J."/>
            <person name="Gundappa M.K."/>
        </authorList>
    </citation>
    <scope>NUCLEOTIDE SEQUENCE [LARGE SCALE GENOMIC DNA]</scope>
</reference>
<dbReference type="PANTHER" id="PTHR46919:SF2">
    <property type="entry name" value="SACSIN"/>
    <property type="match status" value="1"/>
</dbReference>
<dbReference type="NCBIfam" id="NF047352">
    <property type="entry name" value="P_loop_sacsin"/>
    <property type="match status" value="1"/>
</dbReference>
<dbReference type="Gene3D" id="3.30.565.10">
    <property type="entry name" value="Histidine kinase-like ATPase, C-terminal domain"/>
    <property type="match status" value="1"/>
</dbReference>
<reference evidence="2" key="2">
    <citation type="submission" date="2025-08" db="UniProtKB">
        <authorList>
            <consortium name="Ensembl"/>
        </authorList>
    </citation>
    <scope>IDENTIFICATION</scope>
</reference>
<reference evidence="2" key="3">
    <citation type="submission" date="2025-09" db="UniProtKB">
        <authorList>
            <consortium name="Ensembl"/>
        </authorList>
    </citation>
    <scope>IDENTIFICATION</scope>
</reference>
<dbReference type="SUPFAM" id="SSF55874">
    <property type="entry name" value="ATPase domain of HSP90 chaperone/DNA topoisomerase II/histidine kinase"/>
    <property type="match status" value="1"/>
</dbReference>
<protein>
    <recommendedName>
        <fullName evidence="1">Sacsin/Nov domain-containing protein</fullName>
    </recommendedName>
</protein>
<dbReference type="GeneTree" id="ENSGT00940000164866"/>
<dbReference type="PANTHER" id="PTHR46919">
    <property type="entry name" value="ZINC FINGER, C3HC4 TYPE (RING FINGER) FAMILY PROTEIN"/>
    <property type="match status" value="1"/>
</dbReference>
<name>A0A4W5NX70_9TELE</name>
<dbReference type="Proteomes" id="UP000314982">
    <property type="component" value="Unassembled WGS sequence"/>
</dbReference>
<dbReference type="InterPro" id="IPR058210">
    <property type="entry name" value="SACS/Nov_dom"/>
</dbReference>
<proteinExistence type="predicted"/>
<dbReference type="AlphaFoldDB" id="A0A4W5NX70"/>
<accession>A0A4W5NX70</accession>
<dbReference type="Pfam" id="PF25794">
    <property type="entry name" value="SACS"/>
    <property type="match status" value="1"/>
</dbReference>